<dbReference type="EMBL" id="MN739450">
    <property type="protein sequence ID" value="QHT05176.1"/>
    <property type="molecule type" value="Genomic_DNA"/>
</dbReference>
<reference evidence="1" key="1">
    <citation type="journal article" date="2020" name="Nature">
        <title>Giant virus diversity and host interactions through global metagenomics.</title>
        <authorList>
            <person name="Schulz F."/>
            <person name="Roux S."/>
            <person name="Paez-Espino D."/>
            <person name="Jungbluth S."/>
            <person name="Walsh D.A."/>
            <person name="Denef V.J."/>
            <person name="McMahon K.D."/>
            <person name="Konstantinidis K.T."/>
            <person name="Eloe-Fadrosh E.A."/>
            <person name="Kyrpides N.C."/>
            <person name="Woyke T."/>
        </authorList>
    </citation>
    <scope>NUCLEOTIDE SEQUENCE</scope>
    <source>
        <strain evidence="1">GVMAG-M-3300021354-14</strain>
    </source>
</reference>
<sequence length="134" mass="15353">MGNQKSKWMKIPINSEVALRLDSAANWGLQMHTLWDTLPPNCKYAVMFDDYRSRADVKQLVDKLYAIQLAFAVKAKGESSFWVSTSIQLEIDEFSFVMIACNPTYYRELFGNMEMVVEARVAIESLEAILRSDT</sequence>
<organism evidence="1">
    <name type="scientific">viral metagenome</name>
    <dbReference type="NCBI Taxonomy" id="1070528"/>
    <lineage>
        <taxon>unclassified sequences</taxon>
        <taxon>metagenomes</taxon>
        <taxon>organismal metagenomes</taxon>
    </lineage>
</organism>
<name>A0A6C0CK65_9ZZZZ</name>
<protein>
    <submittedName>
        <fullName evidence="1">Uncharacterized protein</fullName>
    </submittedName>
</protein>
<accession>A0A6C0CK65</accession>
<proteinExistence type="predicted"/>
<dbReference type="AlphaFoldDB" id="A0A6C0CK65"/>
<evidence type="ECO:0000313" key="1">
    <source>
        <dbReference type="EMBL" id="QHT05176.1"/>
    </source>
</evidence>